<dbReference type="PANTHER" id="PTHR38048:SF2">
    <property type="entry name" value="HEMERYTHRIN-LIKE DOMAIN-CONTAINING PROTEIN"/>
    <property type="match status" value="1"/>
</dbReference>
<dbReference type="EMBL" id="JAULSW010000001">
    <property type="protein sequence ID" value="KAK3394590.1"/>
    <property type="molecule type" value="Genomic_DNA"/>
</dbReference>
<dbReference type="Pfam" id="PF01814">
    <property type="entry name" value="Hemerythrin"/>
    <property type="match status" value="1"/>
</dbReference>
<dbReference type="Proteomes" id="UP001285441">
    <property type="component" value="Unassembled WGS sequence"/>
</dbReference>
<reference evidence="2" key="1">
    <citation type="journal article" date="2023" name="Mol. Phylogenet. Evol.">
        <title>Genome-scale phylogeny and comparative genomics of the fungal order Sordariales.</title>
        <authorList>
            <person name="Hensen N."/>
            <person name="Bonometti L."/>
            <person name="Westerberg I."/>
            <person name="Brannstrom I.O."/>
            <person name="Guillou S."/>
            <person name="Cros-Aarteil S."/>
            <person name="Calhoun S."/>
            <person name="Haridas S."/>
            <person name="Kuo A."/>
            <person name="Mondo S."/>
            <person name="Pangilinan J."/>
            <person name="Riley R."/>
            <person name="LaButti K."/>
            <person name="Andreopoulos B."/>
            <person name="Lipzen A."/>
            <person name="Chen C."/>
            <person name="Yan M."/>
            <person name="Daum C."/>
            <person name="Ng V."/>
            <person name="Clum A."/>
            <person name="Steindorff A."/>
            <person name="Ohm R.A."/>
            <person name="Martin F."/>
            <person name="Silar P."/>
            <person name="Natvig D.O."/>
            <person name="Lalanne C."/>
            <person name="Gautier V."/>
            <person name="Ament-Velasquez S.L."/>
            <person name="Kruys A."/>
            <person name="Hutchinson M.I."/>
            <person name="Powell A.J."/>
            <person name="Barry K."/>
            <person name="Miller A.N."/>
            <person name="Grigoriev I.V."/>
            <person name="Debuchy R."/>
            <person name="Gladieux P."/>
            <person name="Hiltunen Thoren M."/>
            <person name="Johannesson H."/>
        </authorList>
    </citation>
    <scope>NUCLEOTIDE SEQUENCE</scope>
    <source>
        <strain evidence="2">CBS 232.78</strain>
    </source>
</reference>
<evidence type="ECO:0000259" key="1">
    <source>
        <dbReference type="Pfam" id="PF01814"/>
    </source>
</evidence>
<dbReference type="PANTHER" id="PTHR38048">
    <property type="entry name" value="EXPRESSED PROTEIN"/>
    <property type="match status" value="1"/>
</dbReference>
<protein>
    <recommendedName>
        <fullName evidence="1">Hemerythrin-like domain-containing protein</fullName>
    </recommendedName>
</protein>
<dbReference type="InterPro" id="IPR012312">
    <property type="entry name" value="Hemerythrin-like"/>
</dbReference>
<dbReference type="AlphaFoldDB" id="A0AAE0P7U6"/>
<name>A0AAE0P7U6_9PEZI</name>
<evidence type="ECO:0000313" key="2">
    <source>
        <dbReference type="EMBL" id="KAK3394590.1"/>
    </source>
</evidence>
<gene>
    <name evidence="2" type="ORF">B0H63DRAFT_51392</name>
</gene>
<comment type="caution">
    <text evidence="2">The sequence shown here is derived from an EMBL/GenBank/DDBJ whole genome shotgun (WGS) entry which is preliminary data.</text>
</comment>
<keyword evidence="3" id="KW-1185">Reference proteome</keyword>
<feature type="domain" description="Hemerythrin-like" evidence="1">
    <location>
        <begin position="39"/>
        <end position="158"/>
    </location>
</feature>
<accession>A0AAE0P7U6</accession>
<reference evidence="2" key="2">
    <citation type="submission" date="2023-06" db="EMBL/GenBank/DDBJ databases">
        <authorList>
            <consortium name="Lawrence Berkeley National Laboratory"/>
            <person name="Haridas S."/>
            <person name="Hensen N."/>
            <person name="Bonometti L."/>
            <person name="Westerberg I."/>
            <person name="Brannstrom I.O."/>
            <person name="Guillou S."/>
            <person name="Cros-Aarteil S."/>
            <person name="Calhoun S."/>
            <person name="Kuo A."/>
            <person name="Mondo S."/>
            <person name="Pangilinan J."/>
            <person name="Riley R."/>
            <person name="LaButti K."/>
            <person name="Andreopoulos B."/>
            <person name="Lipzen A."/>
            <person name="Chen C."/>
            <person name="Yanf M."/>
            <person name="Daum C."/>
            <person name="Ng V."/>
            <person name="Clum A."/>
            <person name="Steindorff A."/>
            <person name="Ohm R."/>
            <person name="Martin F."/>
            <person name="Silar P."/>
            <person name="Natvig D."/>
            <person name="Lalanne C."/>
            <person name="Gautier V."/>
            <person name="Ament-velasquez S.L."/>
            <person name="Kruys A."/>
            <person name="Hutchinson M.I."/>
            <person name="Powell A.J."/>
            <person name="Barry K."/>
            <person name="Miller A.N."/>
            <person name="Grigoriev I.V."/>
            <person name="Debuchy R."/>
            <person name="Gladieux P."/>
            <person name="Thoren M.H."/>
            <person name="Johannesson H."/>
        </authorList>
    </citation>
    <scope>NUCLEOTIDE SEQUENCE</scope>
    <source>
        <strain evidence="2">CBS 232.78</strain>
    </source>
</reference>
<dbReference type="Gene3D" id="1.20.120.520">
    <property type="entry name" value="nmb1532 protein domain like"/>
    <property type="match status" value="1"/>
</dbReference>
<proteinExistence type="predicted"/>
<dbReference type="InterPro" id="IPR053206">
    <property type="entry name" value="Dimeric_xanthone_biosynth"/>
</dbReference>
<sequence length="256" mass="28462">MASPLASPPKYTDTPLAVIHTPTYQTRQTDPFTAEASRMALSHNSFIRGFNSIYQQAPRVPLVDKPDFVFYAIAWHDCLDLHHHFEETDLFPAIDAAAGKKGLMGEAVAEHAAFHGGMERFKAYLQAEGGNFSGTELVAIMDSFKDALYAHLQSEPAALVALAEHSTPERPIDILAIAGAAATKQLNLNFIFNIMPVFLLNMDTVDFEDGMWDSVFPPFPYPVKLVFTRLVPLWQGNRKWRFASCSVDGRAKQLAF</sequence>
<organism evidence="2 3">
    <name type="scientific">Podospora didyma</name>
    <dbReference type="NCBI Taxonomy" id="330526"/>
    <lineage>
        <taxon>Eukaryota</taxon>
        <taxon>Fungi</taxon>
        <taxon>Dikarya</taxon>
        <taxon>Ascomycota</taxon>
        <taxon>Pezizomycotina</taxon>
        <taxon>Sordariomycetes</taxon>
        <taxon>Sordariomycetidae</taxon>
        <taxon>Sordariales</taxon>
        <taxon>Podosporaceae</taxon>
        <taxon>Podospora</taxon>
    </lineage>
</organism>
<evidence type="ECO:0000313" key="3">
    <source>
        <dbReference type="Proteomes" id="UP001285441"/>
    </source>
</evidence>
<dbReference type="CDD" id="cd12108">
    <property type="entry name" value="Hr-like"/>
    <property type="match status" value="1"/>
</dbReference>